<dbReference type="AlphaFoldDB" id="A0A1H8S5F1"/>
<dbReference type="EMBL" id="FOCV01000023">
    <property type="protein sequence ID" value="SEO73855.1"/>
    <property type="molecule type" value="Genomic_DNA"/>
</dbReference>
<reference evidence="1" key="1">
    <citation type="submission" date="2016-10" db="EMBL/GenBank/DDBJ databases">
        <authorList>
            <person name="de Groot N.N."/>
        </authorList>
    </citation>
    <scope>NUCLEOTIDE SEQUENCE [LARGE SCALE GENOMIC DNA]</scope>
    <source>
        <strain evidence="1">CCBAU85039</strain>
    </source>
</reference>
<accession>A0A1H8S5F1</accession>
<evidence type="ECO:0000313" key="4">
    <source>
        <dbReference type="Proteomes" id="UP000198939"/>
    </source>
</evidence>
<evidence type="ECO:0000313" key="3">
    <source>
        <dbReference type="Proteomes" id="UP000183063"/>
    </source>
</evidence>
<sequence>MTARVPVTRMANGPPETADTAGKVEQIEVMTANAA</sequence>
<dbReference type="STRING" id="501024.RTCCBAU85039_4543"/>
<organism evidence="1 3">
    <name type="scientific">Rhizobium tibeticum</name>
    <dbReference type="NCBI Taxonomy" id="501024"/>
    <lineage>
        <taxon>Bacteria</taxon>
        <taxon>Pseudomonadati</taxon>
        <taxon>Pseudomonadota</taxon>
        <taxon>Alphaproteobacteria</taxon>
        <taxon>Hyphomicrobiales</taxon>
        <taxon>Rhizobiaceae</taxon>
        <taxon>Rhizobium/Agrobacterium group</taxon>
        <taxon>Rhizobium</taxon>
    </lineage>
</organism>
<protein>
    <submittedName>
        <fullName evidence="1">Uncharacterized protein</fullName>
    </submittedName>
</protein>
<dbReference type="Proteomes" id="UP000198939">
    <property type="component" value="Unassembled WGS sequence"/>
</dbReference>
<evidence type="ECO:0000313" key="1">
    <source>
        <dbReference type="EMBL" id="SEI10408.1"/>
    </source>
</evidence>
<dbReference type="EMBL" id="FNXB01000029">
    <property type="protein sequence ID" value="SEI10408.1"/>
    <property type="molecule type" value="Genomic_DNA"/>
</dbReference>
<reference evidence="2 4" key="2">
    <citation type="submission" date="2016-10" db="EMBL/GenBank/DDBJ databases">
        <authorList>
            <person name="Varghese N."/>
            <person name="Submissions S."/>
        </authorList>
    </citation>
    <scope>NUCLEOTIDE SEQUENCE [LARGE SCALE GENOMIC DNA]</scope>
    <source>
        <strain evidence="2 4">CGMCC 1.7071</strain>
    </source>
</reference>
<keyword evidence="4" id="KW-1185">Reference proteome</keyword>
<reference evidence="3" key="3">
    <citation type="submission" date="2016-10" db="EMBL/GenBank/DDBJ databases">
        <authorList>
            <person name="Wibberg D."/>
        </authorList>
    </citation>
    <scope>NUCLEOTIDE SEQUENCE [LARGE SCALE GENOMIC DNA]</scope>
</reference>
<evidence type="ECO:0000313" key="2">
    <source>
        <dbReference type="EMBL" id="SEO73855.1"/>
    </source>
</evidence>
<name>A0A1H8S5F1_9HYPH</name>
<dbReference type="Proteomes" id="UP000183063">
    <property type="component" value="Unassembled WGS sequence"/>
</dbReference>
<proteinExistence type="predicted"/>
<gene>
    <name evidence="1" type="ORF">RTCCBAU85039_4543</name>
    <name evidence="2" type="ORF">SAMN05216228_102381</name>
</gene>